<protein>
    <submittedName>
        <fullName evidence="2">Leucine-rich repeat protein FLOR 1-like</fullName>
    </submittedName>
</protein>
<dbReference type="AlphaFoldDB" id="A0A6P8EB31"/>
<dbReference type="InterPro" id="IPR032675">
    <property type="entry name" value="LRR_dom_sf"/>
</dbReference>
<dbReference type="Pfam" id="PF00560">
    <property type="entry name" value="LRR_1"/>
    <property type="match status" value="1"/>
</dbReference>
<reference evidence="2" key="2">
    <citation type="submission" date="2025-08" db="UniProtKB">
        <authorList>
            <consortium name="RefSeq"/>
        </authorList>
    </citation>
    <scope>IDENTIFICATION</scope>
    <source>
        <tissue evidence="2">Leaf</tissue>
    </source>
</reference>
<accession>A0A6P8EB31</accession>
<dbReference type="SUPFAM" id="SSF52058">
    <property type="entry name" value="L domain-like"/>
    <property type="match status" value="1"/>
</dbReference>
<evidence type="ECO:0000313" key="2">
    <source>
        <dbReference type="RefSeq" id="XP_031402551.1"/>
    </source>
</evidence>
<evidence type="ECO:0000313" key="1">
    <source>
        <dbReference type="Proteomes" id="UP000515151"/>
    </source>
</evidence>
<organism evidence="1 2">
    <name type="scientific">Punica granatum</name>
    <name type="common">Pomegranate</name>
    <dbReference type="NCBI Taxonomy" id="22663"/>
    <lineage>
        <taxon>Eukaryota</taxon>
        <taxon>Viridiplantae</taxon>
        <taxon>Streptophyta</taxon>
        <taxon>Embryophyta</taxon>
        <taxon>Tracheophyta</taxon>
        <taxon>Spermatophyta</taxon>
        <taxon>Magnoliopsida</taxon>
        <taxon>eudicotyledons</taxon>
        <taxon>Gunneridae</taxon>
        <taxon>Pentapetalae</taxon>
        <taxon>rosids</taxon>
        <taxon>malvids</taxon>
        <taxon>Myrtales</taxon>
        <taxon>Lythraceae</taxon>
        <taxon>Punica</taxon>
    </lineage>
</organism>
<name>A0A6P8EB31_PUNGR</name>
<gene>
    <name evidence="2" type="primary">LOC116212114</name>
</gene>
<reference evidence="1" key="1">
    <citation type="journal article" date="2020" name="Plant Biotechnol. J.">
        <title>The pomegranate (Punica granatum L.) draft genome dissects genetic divergence between soft- and hard-seeded cultivars.</title>
        <authorList>
            <person name="Luo X."/>
            <person name="Li H."/>
            <person name="Wu Z."/>
            <person name="Yao W."/>
            <person name="Zhao P."/>
            <person name="Cao D."/>
            <person name="Yu H."/>
            <person name="Li K."/>
            <person name="Poudel K."/>
            <person name="Zhao D."/>
            <person name="Zhang F."/>
            <person name="Xia X."/>
            <person name="Chen L."/>
            <person name="Wang Q."/>
            <person name="Jing D."/>
            <person name="Cao S."/>
        </authorList>
    </citation>
    <scope>NUCLEOTIDE SEQUENCE [LARGE SCALE GENOMIC DNA]</scope>
    <source>
        <strain evidence="1">cv. Tunisia</strain>
    </source>
</reference>
<dbReference type="GeneID" id="116212114"/>
<dbReference type="RefSeq" id="XP_031402551.1">
    <property type="nucleotide sequence ID" value="XM_031546691.1"/>
</dbReference>
<dbReference type="OrthoDB" id="1180172at2759"/>
<dbReference type="PANTHER" id="PTHR48065">
    <property type="entry name" value="OS10G0469600 PROTEIN"/>
    <property type="match status" value="1"/>
</dbReference>
<keyword evidence="1" id="KW-1185">Reference proteome</keyword>
<sequence>MVPEGRAFNRASNTKRGEEKLLLLHNGTGNHTDRLAQLEFKAELVLLGALHLCSTTIHFRLCNTISNLKSLTLPGIGSNNFVGVFPSSIFNKSSMEVLDVVENHLVGSLPSDLGFTIPVLQILFMSKNRFIGIIPKSLSNLFDLFSFDIALNN</sequence>
<dbReference type="InterPro" id="IPR001611">
    <property type="entry name" value="Leu-rich_rpt"/>
</dbReference>
<dbReference type="Proteomes" id="UP000515151">
    <property type="component" value="Chromosome 6"/>
</dbReference>
<dbReference type="Gene3D" id="3.80.10.10">
    <property type="entry name" value="Ribonuclease Inhibitor"/>
    <property type="match status" value="1"/>
</dbReference>
<proteinExistence type="predicted"/>